<dbReference type="GO" id="GO:0046872">
    <property type="term" value="F:metal ion binding"/>
    <property type="evidence" value="ECO:0007669"/>
    <property type="project" value="InterPro"/>
</dbReference>
<evidence type="ECO:0000256" key="4">
    <source>
        <dbReference type="PROSITE-ProRule" id="PRU00409"/>
    </source>
</evidence>
<keyword evidence="1 6" id="KW-0436">Ligase</keyword>
<feature type="domain" description="ATP-grasp" evidence="5">
    <location>
        <begin position="126"/>
        <end position="324"/>
    </location>
</feature>
<dbReference type="EMBL" id="BBVC01000049">
    <property type="protein sequence ID" value="GAO98358.1"/>
    <property type="molecule type" value="Genomic_DNA"/>
</dbReference>
<evidence type="ECO:0000313" key="7">
    <source>
        <dbReference type="Proteomes" id="UP000036771"/>
    </source>
</evidence>
<dbReference type="GO" id="GO:0008716">
    <property type="term" value="F:D-alanine-D-alanine ligase activity"/>
    <property type="evidence" value="ECO:0007669"/>
    <property type="project" value="InterPro"/>
</dbReference>
<evidence type="ECO:0000259" key="5">
    <source>
        <dbReference type="PROSITE" id="PS50975"/>
    </source>
</evidence>
<accession>A0A0K8MDR2</accession>
<dbReference type="Gene3D" id="3.30.1490.20">
    <property type="entry name" value="ATP-grasp fold, A domain"/>
    <property type="match status" value="1"/>
</dbReference>
<keyword evidence="3 4" id="KW-0067">ATP-binding</keyword>
<dbReference type="STRING" id="1629334.Cva_01010"/>
<dbReference type="Gene3D" id="3.30.470.20">
    <property type="entry name" value="ATP-grasp fold, B domain"/>
    <property type="match status" value="1"/>
</dbReference>
<dbReference type="Pfam" id="PF07478">
    <property type="entry name" value="Dala_Dala_lig_C"/>
    <property type="match status" value="1"/>
</dbReference>
<dbReference type="InterPro" id="IPR052032">
    <property type="entry name" value="ATP-dep_AA_Ligase"/>
</dbReference>
<gene>
    <name evidence="6" type="primary">ddlA</name>
    <name evidence="6" type="ORF">Cva_01010</name>
</gene>
<evidence type="ECO:0000256" key="1">
    <source>
        <dbReference type="ARBA" id="ARBA00022598"/>
    </source>
</evidence>
<dbReference type="PROSITE" id="PS50975">
    <property type="entry name" value="ATP_GRASP"/>
    <property type="match status" value="1"/>
</dbReference>
<keyword evidence="2 4" id="KW-0547">Nucleotide-binding</keyword>
<protein>
    <submittedName>
        <fullName evidence="6">D-alanine--D-alanine ligase A</fullName>
    </submittedName>
</protein>
<evidence type="ECO:0000256" key="2">
    <source>
        <dbReference type="ARBA" id="ARBA00022741"/>
    </source>
</evidence>
<dbReference type="Gene3D" id="3.40.50.20">
    <property type="match status" value="1"/>
</dbReference>
<evidence type="ECO:0000256" key="3">
    <source>
        <dbReference type="ARBA" id="ARBA00022840"/>
    </source>
</evidence>
<dbReference type="PANTHER" id="PTHR43585:SF2">
    <property type="entry name" value="ATP-GRASP ENZYME FSQD"/>
    <property type="match status" value="1"/>
</dbReference>
<dbReference type="InterPro" id="IPR011095">
    <property type="entry name" value="Dala_Dala_lig_C"/>
</dbReference>
<dbReference type="InterPro" id="IPR011761">
    <property type="entry name" value="ATP-grasp"/>
</dbReference>
<dbReference type="OrthoDB" id="24041at2"/>
<keyword evidence="7" id="KW-1185">Reference proteome</keyword>
<dbReference type="GO" id="GO:0005524">
    <property type="term" value="F:ATP binding"/>
    <property type="evidence" value="ECO:0007669"/>
    <property type="project" value="UniProtKB-UniRule"/>
</dbReference>
<dbReference type="InterPro" id="IPR013815">
    <property type="entry name" value="ATP_grasp_subdomain_1"/>
</dbReference>
<dbReference type="AlphaFoldDB" id="A0A0K8MDR2"/>
<dbReference type="SUPFAM" id="SSF56059">
    <property type="entry name" value="Glutathione synthetase ATP-binding domain-like"/>
    <property type="match status" value="1"/>
</dbReference>
<dbReference type="PANTHER" id="PTHR43585">
    <property type="entry name" value="FUMIPYRROLE BIOSYNTHESIS PROTEIN C"/>
    <property type="match status" value="1"/>
</dbReference>
<evidence type="ECO:0000313" key="6">
    <source>
        <dbReference type="EMBL" id="GAO98358.1"/>
    </source>
</evidence>
<dbReference type="Proteomes" id="UP000036771">
    <property type="component" value="Unassembled WGS sequence"/>
</dbReference>
<comment type="caution">
    <text evidence="6">The sequence shown here is derived from an EMBL/GenBank/DDBJ whole genome shotgun (WGS) entry which is preliminary data.</text>
</comment>
<reference evidence="6 7" key="1">
    <citation type="submission" date="2015-03" db="EMBL/GenBank/DDBJ databases">
        <title>Caedibacter varicaedens, whole genome shotgun sequence.</title>
        <authorList>
            <person name="Suzuki H."/>
            <person name="Dapper A.L."/>
            <person name="Gibson A.K."/>
            <person name="Jackson C."/>
            <person name="Lee H."/>
            <person name="Pejaver V.R."/>
            <person name="Doak T."/>
            <person name="Lynch M."/>
        </authorList>
    </citation>
    <scope>NUCLEOTIDE SEQUENCE [LARGE SCALE GENOMIC DNA]</scope>
</reference>
<organism evidence="6 7">
    <name type="scientific">Caedimonas varicaedens</name>
    <dbReference type="NCBI Taxonomy" id="1629334"/>
    <lineage>
        <taxon>Bacteria</taxon>
        <taxon>Pseudomonadati</taxon>
        <taxon>Pseudomonadota</taxon>
        <taxon>Alphaproteobacteria</taxon>
        <taxon>Holosporales</taxon>
        <taxon>Caedimonadaceae</taxon>
        <taxon>Caedimonas</taxon>
    </lineage>
</organism>
<sequence>MKNVILLNSRSLHFYDFEELKKNYDLRISAVVFDTAYNDLSNEVKESLDKIHILPDIASDQQKFPAFPEDFLCSLIEKEQAQFKDTWIVAADELNNLTASFLRNKYNLPGTTYPIILNYRDKTLQKNLLNQSGICIPRFMALERKDFVGKIKFSYKQIVHTLNLPFIIKPNDMFGTIGVEKIKSYKQFCNYLNKFFHFSNFIVEEFIYGQLYHYDFIIKKNEYIFTEVSEYLHNGLSFLEGYNHGSLLLAPDDPIRSSIIEFCKKVNALLGIKSGCGHFEVFVTKEGEIVFLEAAARPAGSMVPLVFTRTFQKNYLNAAFLAEINENPGIFYEPIEYYFWSFFPRKLGIISSFNPPPLKSPYSVEWFIAIGDILYKPSSIAEKAGILLAKNKNYKVLKADFYLLRNFMAVEVDKLS</sequence>
<name>A0A0K8MDR2_9PROT</name>
<proteinExistence type="predicted"/>